<name>A0A8S5NWL8_9CAUD</name>
<dbReference type="GO" id="GO:0019028">
    <property type="term" value="C:viral capsid"/>
    <property type="evidence" value="ECO:0007669"/>
    <property type="project" value="UniProtKB-KW"/>
</dbReference>
<sequence length="79" mass="9455">MYVGDFGKEKVNIYFNISKAKQAKIYIKETDLISYGLLIDERYYIFADNGDIIDLKNDNRYILLKVYNDWVDFEEQLMP</sequence>
<keyword evidence="1" id="KW-0167">Capsid protein</keyword>
<dbReference type="EMBL" id="BK015264">
    <property type="protein sequence ID" value="DAD98608.1"/>
    <property type="molecule type" value="Genomic_DNA"/>
</dbReference>
<reference evidence="1" key="1">
    <citation type="journal article" date="2021" name="Proc. Natl. Acad. Sci. U.S.A.">
        <title>A Catalog of Tens of Thousands of Viruses from Human Metagenomes Reveals Hidden Associations with Chronic Diseases.</title>
        <authorList>
            <person name="Tisza M.J."/>
            <person name="Buck C.B."/>
        </authorList>
    </citation>
    <scope>NUCLEOTIDE SEQUENCE</scope>
    <source>
        <strain evidence="1">CtTnV63</strain>
    </source>
</reference>
<organism evidence="1">
    <name type="scientific">Siphoviridae sp. ctTnV63</name>
    <dbReference type="NCBI Taxonomy" id="2825523"/>
    <lineage>
        <taxon>Viruses</taxon>
        <taxon>Duplodnaviria</taxon>
        <taxon>Heunggongvirae</taxon>
        <taxon>Uroviricota</taxon>
        <taxon>Caudoviricetes</taxon>
    </lineage>
</organism>
<proteinExistence type="predicted"/>
<protein>
    <submittedName>
        <fullName evidence="1">Spore coat protein</fullName>
    </submittedName>
</protein>
<evidence type="ECO:0000313" key="1">
    <source>
        <dbReference type="EMBL" id="DAD98608.1"/>
    </source>
</evidence>
<accession>A0A8S5NWL8</accession>
<keyword evidence="1" id="KW-0946">Virion</keyword>